<dbReference type="OrthoDB" id="4503809at2759"/>
<reference evidence="2 3" key="1">
    <citation type="submission" date="2021-02" db="EMBL/GenBank/DDBJ databases">
        <title>Pan-genome distribution and transcriptional activeness of fungal secondary metabolism genes in Aspergillus section Fumigati.</title>
        <authorList>
            <person name="Takahashi H."/>
            <person name="Umemura M."/>
            <person name="Ninomiya A."/>
            <person name="Kusuya Y."/>
            <person name="Urayama S."/>
            <person name="Shimizu M."/>
            <person name="Watanabe A."/>
            <person name="Kamei K."/>
            <person name="Yaguchi T."/>
            <person name="Hagiwara D."/>
        </authorList>
    </citation>
    <scope>NUCLEOTIDE SEQUENCE [LARGE SCALE GENOMIC DNA]</scope>
    <source>
        <strain evidence="2 3">IFM 47045</strain>
    </source>
</reference>
<organism evidence="2 3">
    <name type="scientific">Aspergillus viridinutans</name>
    <dbReference type="NCBI Taxonomy" id="75553"/>
    <lineage>
        <taxon>Eukaryota</taxon>
        <taxon>Fungi</taxon>
        <taxon>Dikarya</taxon>
        <taxon>Ascomycota</taxon>
        <taxon>Pezizomycotina</taxon>
        <taxon>Eurotiomycetes</taxon>
        <taxon>Eurotiomycetidae</taxon>
        <taxon>Eurotiales</taxon>
        <taxon>Aspergillaceae</taxon>
        <taxon>Aspergillus</taxon>
        <taxon>Aspergillus subgen. Fumigati</taxon>
    </lineage>
</organism>
<sequence>MTDNNTSNKTSHPSPSTANESTVQPPRDVRPCQRCPNQTGHLADRCPLRPLPTAVRNTTSVTARPGPVSTTTSAFVVSVGGNHIWHYGSRTNAVAIQIPTVVIEAPTVAVQIRDNPKRRRRKRPNKAARRARLAAEHTNSQDTTPAAVKTEDSDDKVVQ</sequence>
<accession>A0A9P3C3Q3</accession>
<dbReference type="EMBL" id="BOPL01000013">
    <property type="protein sequence ID" value="GIK07219.1"/>
    <property type="molecule type" value="Genomic_DNA"/>
</dbReference>
<feature type="region of interest" description="Disordered" evidence="1">
    <location>
        <begin position="114"/>
        <end position="159"/>
    </location>
</feature>
<evidence type="ECO:0000313" key="3">
    <source>
        <dbReference type="Proteomes" id="UP000710440"/>
    </source>
</evidence>
<evidence type="ECO:0000256" key="1">
    <source>
        <dbReference type="SAM" id="MobiDB-lite"/>
    </source>
</evidence>
<feature type="compositionally biased region" description="Polar residues" evidence="1">
    <location>
        <begin position="1"/>
        <end position="24"/>
    </location>
</feature>
<keyword evidence="3" id="KW-1185">Reference proteome</keyword>
<feature type="compositionally biased region" description="Basic residues" evidence="1">
    <location>
        <begin position="116"/>
        <end position="132"/>
    </location>
</feature>
<dbReference type="AlphaFoldDB" id="A0A9P3C3Q3"/>
<feature type="region of interest" description="Disordered" evidence="1">
    <location>
        <begin position="1"/>
        <end position="51"/>
    </location>
</feature>
<comment type="caution">
    <text evidence="2">The sequence shown here is derived from an EMBL/GenBank/DDBJ whole genome shotgun (WGS) entry which is preliminary data.</text>
</comment>
<proteinExistence type="predicted"/>
<dbReference type="GeneID" id="66930858"/>
<dbReference type="RefSeq" id="XP_043130405.1">
    <property type="nucleotide sequence ID" value="XM_043274470.1"/>
</dbReference>
<name>A0A9P3C3Q3_ASPVI</name>
<feature type="compositionally biased region" description="Basic and acidic residues" evidence="1">
    <location>
        <begin position="149"/>
        <end position="159"/>
    </location>
</feature>
<gene>
    <name evidence="2" type="ORF">Aspvir_002876</name>
</gene>
<dbReference type="Proteomes" id="UP000710440">
    <property type="component" value="Unassembled WGS sequence"/>
</dbReference>
<evidence type="ECO:0000313" key="2">
    <source>
        <dbReference type="EMBL" id="GIK07219.1"/>
    </source>
</evidence>
<protein>
    <submittedName>
        <fullName evidence="2">Uncharacterized protein</fullName>
    </submittedName>
</protein>